<dbReference type="RefSeq" id="WP_209376962.1">
    <property type="nucleotide sequence ID" value="NZ_JAGIZA010000029.1"/>
</dbReference>
<evidence type="ECO:0000256" key="1">
    <source>
        <dbReference type="ARBA" id="ARBA00004651"/>
    </source>
</evidence>
<dbReference type="GO" id="GO:0005524">
    <property type="term" value="F:ATP binding"/>
    <property type="evidence" value="ECO:0007669"/>
    <property type="project" value="UniProtKB-KW"/>
</dbReference>
<feature type="transmembrane region" description="Helical" evidence="9">
    <location>
        <begin position="152"/>
        <end position="170"/>
    </location>
</feature>
<dbReference type="InterPro" id="IPR003593">
    <property type="entry name" value="AAA+_ATPase"/>
</dbReference>
<dbReference type="CDD" id="cd06581">
    <property type="entry name" value="TM_PBP1_LivM_like"/>
    <property type="match status" value="1"/>
</dbReference>
<feature type="transmembrane region" description="Helical" evidence="9">
    <location>
        <begin position="28"/>
        <end position="47"/>
    </location>
</feature>
<dbReference type="FunFam" id="3.40.50.300:FF:000421">
    <property type="entry name" value="Branched-chain amino acid ABC transporter ATP-binding protein"/>
    <property type="match status" value="1"/>
</dbReference>
<dbReference type="PANTHER" id="PTHR45772:SF7">
    <property type="entry name" value="AMINO ACID ABC TRANSPORTER ATP-BINDING PROTEIN"/>
    <property type="match status" value="1"/>
</dbReference>
<keyword evidence="8 9" id="KW-0472">Membrane</keyword>
<evidence type="ECO:0000256" key="7">
    <source>
        <dbReference type="ARBA" id="ARBA00022989"/>
    </source>
</evidence>
<dbReference type="Gene3D" id="3.40.50.300">
    <property type="entry name" value="P-loop containing nucleotide triphosphate hydrolases"/>
    <property type="match status" value="1"/>
</dbReference>
<dbReference type="Pfam" id="PF00005">
    <property type="entry name" value="ABC_tran"/>
    <property type="match status" value="1"/>
</dbReference>
<keyword evidence="3" id="KW-1003">Cell membrane</keyword>
<keyword evidence="4 9" id="KW-0812">Transmembrane</keyword>
<feature type="transmembrane region" description="Helical" evidence="9">
    <location>
        <begin position="112"/>
        <end position="140"/>
    </location>
</feature>
<dbReference type="InterPro" id="IPR051120">
    <property type="entry name" value="ABC_AA/LPS_Transport"/>
</dbReference>
<dbReference type="InterPro" id="IPR043428">
    <property type="entry name" value="LivM-like"/>
</dbReference>
<organism evidence="11 12">
    <name type="scientific">Roseomonas indoligenes</name>
    <dbReference type="NCBI Taxonomy" id="2820811"/>
    <lineage>
        <taxon>Bacteria</taxon>
        <taxon>Pseudomonadati</taxon>
        <taxon>Pseudomonadota</taxon>
        <taxon>Alphaproteobacteria</taxon>
        <taxon>Acetobacterales</taxon>
        <taxon>Roseomonadaceae</taxon>
        <taxon>Roseomonas</taxon>
    </lineage>
</organism>
<dbReference type="InterPro" id="IPR003439">
    <property type="entry name" value="ABC_transporter-like_ATP-bd"/>
</dbReference>
<keyword evidence="12" id="KW-1185">Reference proteome</keyword>
<feature type="transmembrane region" description="Helical" evidence="9">
    <location>
        <begin position="54"/>
        <end position="72"/>
    </location>
</feature>
<dbReference type="InterPro" id="IPR027417">
    <property type="entry name" value="P-loop_NTPase"/>
</dbReference>
<evidence type="ECO:0000256" key="8">
    <source>
        <dbReference type="ARBA" id="ARBA00023136"/>
    </source>
</evidence>
<feature type="transmembrane region" description="Helical" evidence="9">
    <location>
        <begin position="282"/>
        <end position="304"/>
    </location>
</feature>
<evidence type="ECO:0000256" key="9">
    <source>
        <dbReference type="SAM" id="Phobius"/>
    </source>
</evidence>
<dbReference type="AlphaFoldDB" id="A0A940S8J6"/>
<dbReference type="SUPFAM" id="SSF52540">
    <property type="entry name" value="P-loop containing nucleoside triphosphate hydrolases"/>
    <property type="match status" value="1"/>
</dbReference>
<dbReference type="GO" id="GO:0005886">
    <property type="term" value="C:plasma membrane"/>
    <property type="evidence" value="ECO:0007669"/>
    <property type="project" value="UniProtKB-SubCell"/>
</dbReference>
<dbReference type="SMART" id="SM00382">
    <property type="entry name" value="AAA"/>
    <property type="match status" value="1"/>
</dbReference>
<dbReference type="InterPro" id="IPR032823">
    <property type="entry name" value="BCA_ABC_TP_C"/>
</dbReference>
<dbReference type="GO" id="GO:0042941">
    <property type="term" value="P:D-alanine transmembrane transport"/>
    <property type="evidence" value="ECO:0007669"/>
    <property type="project" value="TreeGrafter"/>
</dbReference>
<sequence>MRHALLAILVAGAAAVLAGIVTNDFYLRILFNIGIYFLCASGMNVLLGCAGQKSLGQAGLFAAGAYGAALLTTSSLDLGPWTALVLSTAIAALCGVLIAAPSLRVRGPSLAMVTLAFGIVVEKVVTEAEVFGGAMGIYAIKPLTFGGEPLDMTGWVWLVIALGLVLHLLLRNLLIGRFGRAFLSLQADEIAAGAVGVAVHRYKVLAFVIAAATCGLAGALVAQQNQYINSDFINFNLSIFILLLVLFGGAGSLAGPVLGAVTLTVISAMVARWAWIEHFVQGALLLFALYVMPKGLAGVLDGLFRARRGTAPRRAEAPAADARLPLREEPAAAGPLLSAEGLNKAYGGVRPARDVSARLTRGHIHALIGPNGAGKSTLINMLSGVVRPDSGRTLFQGEALGRAAPHAVCRRGIARTFQNLRLFRDLSVRDNVLLGQHARMRNGFLASFLGLPLASREERAAEARVAEILRFLGLSGLADQPAGALPYGLQRRVELARALATEPHLLLLDEPAAGLNPQETAELGQILLRIRDQGITMLLVEHHMDLVMAISDHVIVLDYGAVIAEGAPAAVQADPRVMAAYLGTDAVEPEAPAEDRLAVGA</sequence>
<accession>A0A940S8J6</accession>
<dbReference type="Pfam" id="PF12399">
    <property type="entry name" value="BCA_ABC_TP_C"/>
    <property type="match status" value="1"/>
</dbReference>
<dbReference type="GO" id="GO:0005304">
    <property type="term" value="F:L-valine transmembrane transporter activity"/>
    <property type="evidence" value="ECO:0007669"/>
    <property type="project" value="TreeGrafter"/>
</dbReference>
<proteinExistence type="predicted"/>
<dbReference type="InterPro" id="IPR001851">
    <property type="entry name" value="ABC_transp_permease"/>
</dbReference>
<feature type="domain" description="ABC transporter" evidence="10">
    <location>
        <begin position="337"/>
        <end position="584"/>
    </location>
</feature>
<dbReference type="GO" id="GO:0015192">
    <property type="term" value="F:L-phenylalanine transmembrane transporter activity"/>
    <property type="evidence" value="ECO:0007669"/>
    <property type="project" value="TreeGrafter"/>
</dbReference>
<feature type="transmembrane region" description="Helical" evidence="9">
    <location>
        <begin position="233"/>
        <end position="250"/>
    </location>
</feature>
<evidence type="ECO:0000256" key="3">
    <source>
        <dbReference type="ARBA" id="ARBA00022475"/>
    </source>
</evidence>
<keyword evidence="5" id="KW-0547">Nucleotide-binding</keyword>
<evidence type="ECO:0000256" key="4">
    <source>
        <dbReference type="ARBA" id="ARBA00022692"/>
    </source>
</evidence>
<comment type="subcellular location">
    <subcellularLocation>
        <location evidence="1">Cell membrane</location>
        <topology evidence="1">Multi-pass membrane protein</topology>
    </subcellularLocation>
</comment>
<feature type="transmembrane region" description="Helical" evidence="9">
    <location>
        <begin position="78"/>
        <end position="100"/>
    </location>
</feature>
<comment type="caution">
    <text evidence="11">The sequence shown here is derived from an EMBL/GenBank/DDBJ whole genome shotgun (WGS) entry which is preliminary data.</text>
</comment>
<dbReference type="GO" id="GO:0015808">
    <property type="term" value="P:L-alanine transport"/>
    <property type="evidence" value="ECO:0007669"/>
    <property type="project" value="TreeGrafter"/>
</dbReference>
<evidence type="ECO:0000256" key="6">
    <source>
        <dbReference type="ARBA" id="ARBA00022840"/>
    </source>
</evidence>
<dbReference type="CDD" id="cd03219">
    <property type="entry name" value="ABC_Mj1267_LivG_branched"/>
    <property type="match status" value="1"/>
</dbReference>
<keyword evidence="2" id="KW-0813">Transport</keyword>
<dbReference type="EMBL" id="JAGIZA010000029">
    <property type="protein sequence ID" value="MBP0496169.1"/>
    <property type="molecule type" value="Genomic_DNA"/>
</dbReference>
<keyword evidence="7 9" id="KW-1133">Transmembrane helix</keyword>
<evidence type="ECO:0000313" key="11">
    <source>
        <dbReference type="EMBL" id="MBP0496169.1"/>
    </source>
</evidence>
<evidence type="ECO:0000313" key="12">
    <source>
        <dbReference type="Proteomes" id="UP000677537"/>
    </source>
</evidence>
<feature type="transmembrane region" description="Helical" evidence="9">
    <location>
        <begin position="204"/>
        <end position="221"/>
    </location>
</feature>
<keyword evidence="6 11" id="KW-0067">ATP-binding</keyword>
<evidence type="ECO:0000256" key="2">
    <source>
        <dbReference type="ARBA" id="ARBA00022448"/>
    </source>
</evidence>
<dbReference type="PANTHER" id="PTHR45772">
    <property type="entry name" value="CONSERVED COMPONENT OF ABC TRANSPORTER FOR NATURAL AMINO ACIDS-RELATED"/>
    <property type="match status" value="1"/>
</dbReference>
<reference evidence="11" key="1">
    <citation type="submission" date="2021-03" db="EMBL/GenBank/DDBJ databases">
        <authorList>
            <person name="So Y."/>
        </authorList>
    </citation>
    <scope>NUCLEOTIDE SEQUENCE</scope>
    <source>
        <strain evidence="11">SG15</strain>
    </source>
</reference>
<dbReference type="GO" id="GO:0016887">
    <property type="term" value="F:ATP hydrolysis activity"/>
    <property type="evidence" value="ECO:0007669"/>
    <property type="project" value="InterPro"/>
</dbReference>
<dbReference type="Proteomes" id="UP000677537">
    <property type="component" value="Unassembled WGS sequence"/>
</dbReference>
<dbReference type="PROSITE" id="PS50893">
    <property type="entry name" value="ABC_TRANSPORTER_2"/>
    <property type="match status" value="1"/>
</dbReference>
<name>A0A940S8J6_9PROT</name>
<dbReference type="Pfam" id="PF02653">
    <property type="entry name" value="BPD_transp_2"/>
    <property type="match status" value="1"/>
</dbReference>
<dbReference type="GO" id="GO:0015188">
    <property type="term" value="F:L-isoleucine transmembrane transporter activity"/>
    <property type="evidence" value="ECO:0007669"/>
    <property type="project" value="TreeGrafter"/>
</dbReference>
<evidence type="ECO:0000256" key="5">
    <source>
        <dbReference type="ARBA" id="ARBA00022741"/>
    </source>
</evidence>
<protein>
    <submittedName>
        <fullName evidence="11">Branched-chain amino acid ABC transporter ATP-binding protein/permease</fullName>
    </submittedName>
</protein>
<evidence type="ECO:0000259" key="10">
    <source>
        <dbReference type="PROSITE" id="PS50893"/>
    </source>
</evidence>
<dbReference type="GO" id="GO:1903805">
    <property type="term" value="P:L-valine import across plasma membrane"/>
    <property type="evidence" value="ECO:0007669"/>
    <property type="project" value="TreeGrafter"/>
</dbReference>
<dbReference type="GO" id="GO:1903806">
    <property type="term" value="P:L-isoleucine import across plasma membrane"/>
    <property type="evidence" value="ECO:0007669"/>
    <property type="project" value="TreeGrafter"/>
</dbReference>
<gene>
    <name evidence="11" type="ORF">J5Y10_25525</name>
</gene>